<feature type="transmembrane region" description="Helical" evidence="7">
    <location>
        <begin position="42"/>
        <end position="63"/>
    </location>
</feature>
<name>A0AAP8PNP9_9STAP</name>
<feature type="transmembrane region" description="Helical" evidence="7">
    <location>
        <begin position="75"/>
        <end position="94"/>
    </location>
</feature>
<sequence>MSKFNLLNPTLKVSLIAGFFQQMITTAFLPFIALYLTEMISAQFTGLFLSLLVLTTIPLDLYGGYIIDTFAKRKIILTYQFFMSLMLLAMAFTLVDGPKYIVYFCIAYTIFVIFFGLQFPAMDAIVMDAVTPEVENYVFKFGYWLDNIAIAVGMFLCGYLYHSNKSIILLVAAAIFFLVFLSLKIWLPKDTKKAQKSRHNSKTLFTNYAKVFKDKQYMILLVSTSLIMSAELSMSSYVALRLQQNFQEISFLSIPIDGVKMFSVIMITNTLTIVLLSYIIHKGYHVFSEKYFFLFGLIFYILGYVNLTYLNSFWFLILAMMIAASGEIIFSPVIQEKRYKMIPERLRGSYSALGNLGYSLAELLARFGILLGTFLNVFGMSMYTLVILVIGAIGIYVSVNKYLSNERQSI</sequence>
<proteinExistence type="predicted"/>
<dbReference type="Pfam" id="PF07690">
    <property type="entry name" value="MFS_1"/>
    <property type="match status" value="1"/>
</dbReference>
<dbReference type="GO" id="GO:0022857">
    <property type="term" value="F:transmembrane transporter activity"/>
    <property type="evidence" value="ECO:0007669"/>
    <property type="project" value="InterPro"/>
</dbReference>
<dbReference type="Gene3D" id="1.20.1250.20">
    <property type="entry name" value="MFS general substrate transporter like domains"/>
    <property type="match status" value="1"/>
</dbReference>
<feature type="transmembrane region" description="Helical" evidence="7">
    <location>
        <begin position="167"/>
        <end position="187"/>
    </location>
</feature>
<protein>
    <submittedName>
        <fullName evidence="9">MFS transporter</fullName>
    </submittedName>
</protein>
<evidence type="ECO:0000256" key="7">
    <source>
        <dbReference type="SAM" id="Phobius"/>
    </source>
</evidence>
<evidence type="ECO:0000256" key="6">
    <source>
        <dbReference type="ARBA" id="ARBA00023136"/>
    </source>
</evidence>
<feature type="transmembrane region" description="Helical" evidence="7">
    <location>
        <begin position="313"/>
        <end position="334"/>
    </location>
</feature>
<keyword evidence="3" id="KW-1003">Cell membrane</keyword>
<keyword evidence="5 7" id="KW-1133">Transmembrane helix</keyword>
<dbReference type="SUPFAM" id="SSF103473">
    <property type="entry name" value="MFS general substrate transporter"/>
    <property type="match status" value="1"/>
</dbReference>
<dbReference type="PANTHER" id="PTHR23517:SF3">
    <property type="entry name" value="INTEGRAL MEMBRANE TRANSPORT PROTEIN"/>
    <property type="match status" value="1"/>
</dbReference>
<evidence type="ECO:0000256" key="1">
    <source>
        <dbReference type="ARBA" id="ARBA00004651"/>
    </source>
</evidence>
<evidence type="ECO:0000256" key="3">
    <source>
        <dbReference type="ARBA" id="ARBA00022475"/>
    </source>
</evidence>
<evidence type="ECO:0000259" key="8">
    <source>
        <dbReference type="PROSITE" id="PS50850"/>
    </source>
</evidence>
<dbReference type="PANTHER" id="PTHR23517">
    <property type="entry name" value="RESISTANCE PROTEIN MDTM, PUTATIVE-RELATED-RELATED"/>
    <property type="match status" value="1"/>
</dbReference>
<evidence type="ECO:0000313" key="10">
    <source>
        <dbReference type="Proteomes" id="UP000242470"/>
    </source>
</evidence>
<feature type="transmembrane region" description="Helical" evidence="7">
    <location>
        <begin position="381"/>
        <end position="399"/>
    </location>
</feature>
<dbReference type="GeneID" id="64983019"/>
<dbReference type="InterPro" id="IPR050171">
    <property type="entry name" value="MFS_Transporters"/>
</dbReference>
<dbReference type="AlphaFoldDB" id="A0AAP8PNP9"/>
<keyword evidence="6 7" id="KW-0472">Membrane</keyword>
<comment type="subcellular location">
    <subcellularLocation>
        <location evidence="1">Cell membrane</location>
        <topology evidence="1">Multi-pass membrane protein</topology>
    </subcellularLocation>
</comment>
<evidence type="ECO:0000256" key="2">
    <source>
        <dbReference type="ARBA" id="ARBA00022448"/>
    </source>
</evidence>
<evidence type="ECO:0000256" key="5">
    <source>
        <dbReference type="ARBA" id="ARBA00022989"/>
    </source>
</evidence>
<gene>
    <name evidence="9" type="ORF">CD158_07120</name>
</gene>
<dbReference type="InterPro" id="IPR011701">
    <property type="entry name" value="MFS"/>
</dbReference>
<evidence type="ECO:0000313" key="9">
    <source>
        <dbReference type="EMBL" id="PNZ67019.1"/>
    </source>
</evidence>
<organism evidence="9 10">
    <name type="scientific">Staphylococcus auricularis</name>
    <dbReference type="NCBI Taxonomy" id="29379"/>
    <lineage>
        <taxon>Bacteria</taxon>
        <taxon>Bacillati</taxon>
        <taxon>Bacillota</taxon>
        <taxon>Bacilli</taxon>
        <taxon>Bacillales</taxon>
        <taxon>Staphylococcaceae</taxon>
        <taxon>Staphylococcus</taxon>
    </lineage>
</organism>
<dbReference type="InterPro" id="IPR036259">
    <property type="entry name" value="MFS_trans_sf"/>
</dbReference>
<feature type="transmembrane region" description="Helical" evidence="7">
    <location>
        <begin position="259"/>
        <end position="279"/>
    </location>
</feature>
<accession>A0AAP8PNP9</accession>
<dbReference type="GO" id="GO:0005886">
    <property type="term" value="C:plasma membrane"/>
    <property type="evidence" value="ECO:0007669"/>
    <property type="project" value="UniProtKB-SubCell"/>
</dbReference>
<feature type="transmembrane region" description="Helical" evidence="7">
    <location>
        <begin position="141"/>
        <end position="161"/>
    </location>
</feature>
<feature type="transmembrane region" description="Helical" evidence="7">
    <location>
        <begin position="12"/>
        <end position="36"/>
    </location>
</feature>
<comment type="caution">
    <text evidence="9">The sequence shown here is derived from an EMBL/GenBank/DDBJ whole genome shotgun (WGS) entry which is preliminary data.</text>
</comment>
<dbReference type="Proteomes" id="UP000242470">
    <property type="component" value="Unassembled WGS sequence"/>
</dbReference>
<dbReference type="EMBL" id="PPQW01000044">
    <property type="protein sequence ID" value="PNZ67019.1"/>
    <property type="molecule type" value="Genomic_DNA"/>
</dbReference>
<dbReference type="RefSeq" id="WP_059106343.1">
    <property type="nucleotide sequence ID" value="NZ_AP024589.1"/>
</dbReference>
<dbReference type="InterPro" id="IPR020846">
    <property type="entry name" value="MFS_dom"/>
</dbReference>
<dbReference type="PROSITE" id="PS50850">
    <property type="entry name" value="MFS"/>
    <property type="match status" value="1"/>
</dbReference>
<feature type="domain" description="Major facilitator superfamily (MFS) profile" evidence="8">
    <location>
        <begin position="6"/>
        <end position="409"/>
    </location>
</feature>
<feature type="transmembrane region" description="Helical" evidence="7">
    <location>
        <begin position="100"/>
        <end position="120"/>
    </location>
</feature>
<feature type="transmembrane region" description="Helical" evidence="7">
    <location>
        <begin position="217"/>
        <end position="239"/>
    </location>
</feature>
<reference evidence="9 10" key="1">
    <citation type="submission" date="2017-08" db="EMBL/GenBank/DDBJ databases">
        <title>Draft genome sequences of 64 type strains of genus Staph aureus.</title>
        <authorList>
            <person name="Cole K."/>
            <person name="Golubchik T."/>
            <person name="Russell J."/>
            <person name="Foster D."/>
            <person name="Llewelyn M."/>
            <person name="Wilson D."/>
            <person name="Crook D."/>
            <person name="Paul J."/>
        </authorList>
    </citation>
    <scope>NUCLEOTIDE SEQUENCE [LARGE SCALE GENOMIC DNA]</scope>
    <source>
        <strain evidence="9 10">NCTC 12101</strain>
    </source>
</reference>
<feature type="transmembrane region" description="Helical" evidence="7">
    <location>
        <begin position="291"/>
        <end position="307"/>
    </location>
</feature>
<keyword evidence="2" id="KW-0813">Transport</keyword>
<evidence type="ECO:0000256" key="4">
    <source>
        <dbReference type="ARBA" id="ARBA00022692"/>
    </source>
</evidence>
<keyword evidence="4 7" id="KW-0812">Transmembrane</keyword>